<dbReference type="RefSeq" id="XP_073556006.1">
    <property type="nucleotide sequence ID" value="XM_073705211.1"/>
</dbReference>
<accession>A0ABY2GX24</accession>
<reference evidence="2 3" key="1">
    <citation type="submission" date="2018-01" db="EMBL/GenBank/DDBJ databases">
        <title>Genome characterization of the sugarcane-associated fungus Trichoderma ghanense CCMA-1212 and their application in lignocelulose bioconversion.</title>
        <authorList>
            <person name="Steindorff A.S."/>
            <person name="Mendes T.D."/>
            <person name="Vilela E.S.D."/>
            <person name="Rodrigues D.S."/>
            <person name="Formighieri E.F."/>
            <person name="Melo I.S."/>
            <person name="Favaro L.C.L."/>
        </authorList>
    </citation>
    <scope>NUCLEOTIDE SEQUENCE [LARGE SCALE GENOMIC DNA]</scope>
    <source>
        <strain evidence="2 3">CCMA-1212</strain>
    </source>
</reference>
<sequence length="481" mass="51422">MEAARGCWQWLNAQHRRSLIILPGRWHPESRRRGDLTAGSGTRYRCERCQIEATRGSADLEVRGSGSDAAPVRASSEILRAKSDGACADAGDGERNEPGQLVALRPHGREPRQSSTSRDGWRQRGAGVRAGPSVPSGVKRPAPAPGGHVTLPRHHHIALDPHAGKYDQSLLQHARAAWRRWQQNTWSSLGAGAPAAQPPDRALSRRAAGRGAGQGAWRRCVDGGKAPAAAIDSTHPTVHDWPVTTHQRRSYRCAWPHEVRVRQGPRCVLRAEEQPISPRDPGLRALGRPACGIALSHCLSFRSYRMYVGTEDTTATTAPAAAATPRHGHGLDLPASAAAARGHGALAAMHPLNRAAPPNTYMCSQASRPGEHSDQEAGGRPTEARANLGPKRSPPARRWFIISRGSCWRAAFPLPAADAAAATSPAHNLPQETLQSSLRPTCKPVCLLPPGLSPDKRCLCAGAQTVRASPGPLRRPAPIAG</sequence>
<gene>
    <name evidence="2" type="ORF">CCMA1212_008058</name>
</gene>
<dbReference type="Proteomes" id="UP001642720">
    <property type="component" value="Unassembled WGS sequence"/>
</dbReference>
<feature type="region of interest" description="Disordered" evidence="1">
    <location>
        <begin position="189"/>
        <end position="218"/>
    </location>
</feature>
<dbReference type="EMBL" id="PPTA01000012">
    <property type="protein sequence ID" value="TFA99804.1"/>
    <property type="molecule type" value="Genomic_DNA"/>
</dbReference>
<evidence type="ECO:0000313" key="2">
    <source>
        <dbReference type="EMBL" id="TFA99804.1"/>
    </source>
</evidence>
<feature type="region of interest" description="Disordered" evidence="1">
    <location>
        <begin position="86"/>
        <end position="152"/>
    </location>
</feature>
<dbReference type="GeneID" id="300579661"/>
<evidence type="ECO:0000313" key="3">
    <source>
        <dbReference type="Proteomes" id="UP001642720"/>
    </source>
</evidence>
<feature type="region of interest" description="Disordered" evidence="1">
    <location>
        <begin position="359"/>
        <end position="395"/>
    </location>
</feature>
<proteinExistence type="predicted"/>
<name>A0ABY2GX24_9HYPO</name>
<keyword evidence="3" id="KW-1185">Reference proteome</keyword>
<protein>
    <submittedName>
        <fullName evidence="2">Uncharacterized protein</fullName>
    </submittedName>
</protein>
<comment type="caution">
    <text evidence="2">The sequence shown here is derived from an EMBL/GenBank/DDBJ whole genome shotgun (WGS) entry which is preliminary data.</text>
</comment>
<evidence type="ECO:0000256" key="1">
    <source>
        <dbReference type="SAM" id="MobiDB-lite"/>
    </source>
</evidence>
<organism evidence="2 3">
    <name type="scientific">Trichoderma ghanense</name>
    <dbReference type="NCBI Taxonomy" id="65468"/>
    <lineage>
        <taxon>Eukaryota</taxon>
        <taxon>Fungi</taxon>
        <taxon>Dikarya</taxon>
        <taxon>Ascomycota</taxon>
        <taxon>Pezizomycotina</taxon>
        <taxon>Sordariomycetes</taxon>
        <taxon>Hypocreomycetidae</taxon>
        <taxon>Hypocreales</taxon>
        <taxon>Hypocreaceae</taxon>
        <taxon>Trichoderma</taxon>
    </lineage>
</organism>